<dbReference type="EMBL" id="JALLPJ020000477">
    <property type="protein sequence ID" value="KAL3790985.1"/>
    <property type="molecule type" value="Genomic_DNA"/>
</dbReference>
<keyword evidence="2" id="KW-1185">Reference proteome</keyword>
<evidence type="ECO:0000313" key="1">
    <source>
        <dbReference type="EMBL" id="KAL3790985.1"/>
    </source>
</evidence>
<organism evidence="1 2">
    <name type="scientific">Cyclotella atomus</name>
    <dbReference type="NCBI Taxonomy" id="382360"/>
    <lineage>
        <taxon>Eukaryota</taxon>
        <taxon>Sar</taxon>
        <taxon>Stramenopiles</taxon>
        <taxon>Ochrophyta</taxon>
        <taxon>Bacillariophyta</taxon>
        <taxon>Coscinodiscophyceae</taxon>
        <taxon>Thalassiosirophycidae</taxon>
        <taxon>Stephanodiscales</taxon>
        <taxon>Stephanodiscaceae</taxon>
        <taxon>Cyclotella</taxon>
    </lineage>
</organism>
<comment type="caution">
    <text evidence="1">The sequence shown here is derived from an EMBL/GenBank/DDBJ whole genome shotgun (WGS) entry which is preliminary data.</text>
</comment>
<evidence type="ECO:0000313" key="2">
    <source>
        <dbReference type="Proteomes" id="UP001530400"/>
    </source>
</evidence>
<name>A0ABD3PSI7_9STRA</name>
<sequence>MTPQEASFTNAFNANRPTLALFAKCSTKDELHVVRDAFFLGMASQLCTSEYEALRTSIIIDPSAFNSIASSLNTASGLESMITAARASEHWQPLIDALHTSAAAVGSDLDGIWMTLETGRLEWLGALNSAHQLKVLLKDALKTDASSTDKDDVDAKMVWMYAIALSIPQLSEVSQVWREVVNMEDKMNPLKNYNVELWDCRKNEWAQLDLGVQEVAERGGSSVNDAWNA</sequence>
<proteinExistence type="predicted"/>
<reference evidence="1 2" key="1">
    <citation type="submission" date="2024-10" db="EMBL/GenBank/DDBJ databases">
        <title>Updated reference genomes for cyclostephanoid diatoms.</title>
        <authorList>
            <person name="Roberts W.R."/>
            <person name="Alverson A.J."/>
        </authorList>
    </citation>
    <scope>NUCLEOTIDE SEQUENCE [LARGE SCALE GENOMIC DNA]</scope>
    <source>
        <strain evidence="1 2">AJA010-31</strain>
    </source>
</reference>
<protein>
    <submittedName>
        <fullName evidence="1">Uncharacterized protein</fullName>
    </submittedName>
</protein>
<accession>A0ABD3PSI7</accession>
<dbReference type="AlphaFoldDB" id="A0ABD3PSI7"/>
<dbReference type="Proteomes" id="UP001530400">
    <property type="component" value="Unassembled WGS sequence"/>
</dbReference>
<gene>
    <name evidence="1" type="ORF">ACHAWO_003533</name>
</gene>